<evidence type="ECO:0000313" key="3">
    <source>
        <dbReference type="Proteomes" id="UP000253790"/>
    </source>
</evidence>
<evidence type="ECO:0000256" key="1">
    <source>
        <dbReference type="SAM" id="Phobius"/>
    </source>
</evidence>
<reference evidence="2 3" key="1">
    <citation type="submission" date="2018-07" db="EMBL/GenBank/DDBJ databases">
        <title>Complete genome sequencing of Ornithinimicrobium sp. AMA3305.</title>
        <authorList>
            <person name="Bae J.-W."/>
        </authorList>
    </citation>
    <scope>NUCLEOTIDE SEQUENCE [LARGE SCALE GENOMIC DNA]</scope>
    <source>
        <strain evidence="2 3">AMA3305</strain>
    </source>
</reference>
<organism evidence="2 3">
    <name type="scientific">Ornithinimicrobium avium</name>
    <dbReference type="NCBI Taxonomy" id="2283195"/>
    <lineage>
        <taxon>Bacteria</taxon>
        <taxon>Bacillati</taxon>
        <taxon>Actinomycetota</taxon>
        <taxon>Actinomycetes</taxon>
        <taxon>Micrococcales</taxon>
        <taxon>Ornithinimicrobiaceae</taxon>
        <taxon>Ornithinimicrobium</taxon>
    </lineage>
</organism>
<dbReference type="RefSeq" id="WP_114927507.1">
    <property type="nucleotide sequence ID" value="NZ_CP031229.1"/>
</dbReference>
<feature type="transmembrane region" description="Helical" evidence="1">
    <location>
        <begin position="39"/>
        <end position="57"/>
    </location>
</feature>
<keyword evidence="1" id="KW-0812">Transmembrane</keyword>
<gene>
    <name evidence="2" type="ORF">DV701_06025</name>
</gene>
<protein>
    <submittedName>
        <fullName evidence="2">Uncharacterized protein</fullName>
    </submittedName>
</protein>
<dbReference type="Proteomes" id="UP000253790">
    <property type="component" value="Chromosome"/>
</dbReference>
<keyword evidence="1" id="KW-1133">Transmembrane helix</keyword>
<accession>A0A345NL34</accession>
<feature type="transmembrane region" description="Helical" evidence="1">
    <location>
        <begin position="16"/>
        <end position="33"/>
    </location>
</feature>
<evidence type="ECO:0000313" key="2">
    <source>
        <dbReference type="EMBL" id="AXH95742.1"/>
    </source>
</evidence>
<dbReference type="AlphaFoldDB" id="A0A345NL34"/>
<keyword evidence="3" id="KW-1185">Reference proteome</keyword>
<proteinExistence type="predicted"/>
<sequence length="72" mass="7496">MGDRGDRDADIRRQRLAVAIAVGMAIGLALSLATDRWSMIAVGLVLGLALGLSYRVTGGPGDFRRAGRGNAV</sequence>
<keyword evidence="1" id="KW-0472">Membrane</keyword>
<dbReference type="KEGG" id="orn:DV701_06025"/>
<name>A0A345NL34_9MICO</name>
<dbReference type="EMBL" id="CP031229">
    <property type="protein sequence ID" value="AXH95742.1"/>
    <property type="molecule type" value="Genomic_DNA"/>
</dbReference>